<dbReference type="PROSITE" id="PS51257">
    <property type="entry name" value="PROKAR_LIPOPROTEIN"/>
    <property type="match status" value="1"/>
</dbReference>
<proteinExistence type="predicted"/>
<evidence type="ECO:0000313" key="1">
    <source>
        <dbReference type="EMBL" id="KKL55015.1"/>
    </source>
</evidence>
<gene>
    <name evidence="1" type="ORF">LCGC14_2259630</name>
</gene>
<dbReference type="AlphaFoldDB" id="A0A0F9FCG9"/>
<accession>A0A0F9FCG9</accession>
<sequence length="168" mass="18374">MTMQLRKSIGTIVLVSALLALPSLTGCIIDERAWTRTDTWYSPRPVDVGASEVWSDVPSGKVHEVTPGKRAEAESLLKDVSVYQVTARRASQLTGRSLPARTDSVYCLTRAVYLNRGTGRFSVMKSGPAIRVGHGSLGARPVPMKRQALVIELDELPKVLYVDCSMCQ</sequence>
<protein>
    <recommendedName>
        <fullName evidence="2">Lipoprotein</fullName>
    </recommendedName>
</protein>
<comment type="caution">
    <text evidence="1">The sequence shown here is derived from an EMBL/GenBank/DDBJ whole genome shotgun (WGS) entry which is preliminary data.</text>
</comment>
<organism evidence="1">
    <name type="scientific">marine sediment metagenome</name>
    <dbReference type="NCBI Taxonomy" id="412755"/>
    <lineage>
        <taxon>unclassified sequences</taxon>
        <taxon>metagenomes</taxon>
        <taxon>ecological metagenomes</taxon>
    </lineage>
</organism>
<reference evidence="1" key="1">
    <citation type="journal article" date="2015" name="Nature">
        <title>Complex archaea that bridge the gap between prokaryotes and eukaryotes.</title>
        <authorList>
            <person name="Spang A."/>
            <person name="Saw J.H."/>
            <person name="Jorgensen S.L."/>
            <person name="Zaremba-Niedzwiedzka K."/>
            <person name="Martijn J."/>
            <person name="Lind A.E."/>
            <person name="van Eijk R."/>
            <person name="Schleper C."/>
            <person name="Guy L."/>
            <person name="Ettema T.J."/>
        </authorList>
    </citation>
    <scope>NUCLEOTIDE SEQUENCE</scope>
</reference>
<evidence type="ECO:0008006" key="2">
    <source>
        <dbReference type="Google" id="ProtNLM"/>
    </source>
</evidence>
<dbReference type="EMBL" id="LAZR01030991">
    <property type="protein sequence ID" value="KKL55015.1"/>
    <property type="molecule type" value="Genomic_DNA"/>
</dbReference>
<name>A0A0F9FCG9_9ZZZZ</name>